<proteinExistence type="predicted"/>
<comment type="caution">
    <text evidence="1">The sequence shown here is derived from an EMBL/GenBank/DDBJ whole genome shotgun (WGS) entry which is preliminary data.</text>
</comment>
<evidence type="ECO:0000313" key="2">
    <source>
        <dbReference type="Proteomes" id="UP000562124"/>
    </source>
</evidence>
<dbReference type="RefSeq" id="WP_169323371.1">
    <property type="nucleotide sequence ID" value="NZ_JABCJJ010000003.1"/>
</dbReference>
<sequence length="285" mass="31090">MDTVDEVRSARTRKRLRDDRNLLEELGRIDACGWDDPVATALLTFVREDLVRPMVVAEGLRGLAASQAEATGWETAWETLRAPSLRQAASPWGVVWVAVQRAVRGEALAARYCTTSIKAWRARSDARTGAVPMVVSLDRLLDVGLEPAPQQPVGAGIALGPGLEVIVGAMVHAGWQLETAARLVRVLAEIPVHDVDGTRAKAGWRPLAAELGLPPWQVRRTMVLLLGEPGWDGLLPRVRREGAGVLDDVGVQAAVRSTAVEWMRPPRRVAALALRRDARKRERAS</sequence>
<evidence type="ECO:0000313" key="1">
    <source>
        <dbReference type="EMBL" id="NMR19231.1"/>
    </source>
</evidence>
<accession>A0A7Y0QFN4</accession>
<dbReference type="Proteomes" id="UP000562124">
    <property type="component" value="Unassembled WGS sequence"/>
</dbReference>
<reference evidence="1 2" key="1">
    <citation type="submission" date="2020-04" db="EMBL/GenBank/DDBJ databases">
        <title>Sequencing and Assembly of C. fimi.</title>
        <authorList>
            <person name="Ramsey A.R."/>
        </authorList>
    </citation>
    <scope>NUCLEOTIDE SEQUENCE [LARGE SCALE GENOMIC DNA]</scope>
    <source>
        <strain evidence="1 2">SB</strain>
    </source>
</reference>
<keyword evidence="2" id="KW-1185">Reference proteome</keyword>
<dbReference type="EMBL" id="JABCJJ010000003">
    <property type="protein sequence ID" value="NMR19231.1"/>
    <property type="molecule type" value="Genomic_DNA"/>
</dbReference>
<gene>
    <name evidence="1" type="ORF">HIR71_03195</name>
</gene>
<name>A0A7Y0QFN4_CELFI</name>
<organism evidence="1 2">
    <name type="scientific">Cellulomonas fimi</name>
    <dbReference type="NCBI Taxonomy" id="1708"/>
    <lineage>
        <taxon>Bacteria</taxon>
        <taxon>Bacillati</taxon>
        <taxon>Actinomycetota</taxon>
        <taxon>Actinomycetes</taxon>
        <taxon>Micrococcales</taxon>
        <taxon>Cellulomonadaceae</taxon>
        <taxon>Cellulomonas</taxon>
    </lineage>
</organism>
<protein>
    <submittedName>
        <fullName evidence="1">Uncharacterized protein</fullName>
    </submittedName>
</protein>
<dbReference type="AlphaFoldDB" id="A0A7Y0QFN4"/>